<evidence type="ECO:0000313" key="1">
    <source>
        <dbReference type="EMBL" id="CDL40322.1"/>
    </source>
</evidence>
<organism evidence="1 2">
    <name type="scientific">Citrobacter freundii</name>
    <dbReference type="NCBI Taxonomy" id="546"/>
    <lineage>
        <taxon>Bacteria</taxon>
        <taxon>Pseudomonadati</taxon>
        <taxon>Pseudomonadota</taxon>
        <taxon>Gammaproteobacteria</taxon>
        <taxon>Enterobacterales</taxon>
        <taxon>Enterobacteriaceae</taxon>
        <taxon>Citrobacter</taxon>
        <taxon>Citrobacter freundii complex</taxon>
    </lineage>
</organism>
<dbReference type="AlphaFoldDB" id="A0A7G2IUG6"/>
<reference evidence="1 2" key="1">
    <citation type="submission" date="2013-10" db="EMBL/GenBank/DDBJ databases">
        <title>Antibiotic resistance diversity of beta-lactamase producers in the General Hospital Vienna.</title>
        <authorList>
            <person name="Barisic I."/>
            <person name="Mitteregger D."/>
            <person name="Hirschl A.M."/>
            <person name="Noehammer C."/>
            <person name="Wiesinger-Mayr H."/>
        </authorList>
    </citation>
    <scope>NUCLEOTIDE SEQUENCE [LARGE SCALE GENOMIC DNA]</scope>
    <source>
        <strain evidence="1 2">ISC11</strain>
    </source>
</reference>
<protein>
    <submittedName>
        <fullName evidence="1">Tetrathionate reductase subunit B</fullName>
    </submittedName>
</protein>
<dbReference type="Proteomes" id="UP000019194">
    <property type="component" value="Unassembled WGS sequence"/>
</dbReference>
<sequence>MLHEHHDTIKVLKPESGTSPHVFYLGLDEAFVTPLIGRTQPALWQEV</sequence>
<name>A0A7G2IUG6_CITFR</name>
<dbReference type="EMBL" id="CBWP010000071">
    <property type="protein sequence ID" value="CDL40322.1"/>
    <property type="molecule type" value="Genomic_DNA"/>
</dbReference>
<accession>A0A7G2IUG6</accession>
<comment type="caution">
    <text evidence="1">The sequence shown here is derived from an EMBL/GenBank/DDBJ whole genome shotgun (WGS) entry which is preliminary data.</text>
</comment>
<proteinExistence type="predicted"/>
<evidence type="ECO:0000313" key="2">
    <source>
        <dbReference type="Proteomes" id="UP000019194"/>
    </source>
</evidence>